<dbReference type="STRING" id="1448308.A0A2T2NI34"/>
<dbReference type="AlphaFoldDB" id="A0A2T2NI34"/>
<organism evidence="2 3">
    <name type="scientific">Corynespora cassiicola Philippines</name>
    <dbReference type="NCBI Taxonomy" id="1448308"/>
    <lineage>
        <taxon>Eukaryota</taxon>
        <taxon>Fungi</taxon>
        <taxon>Dikarya</taxon>
        <taxon>Ascomycota</taxon>
        <taxon>Pezizomycotina</taxon>
        <taxon>Dothideomycetes</taxon>
        <taxon>Pleosporomycetidae</taxon>
        <taxon>Pleosporales</taxon>
        <taxon>Corynesporascaceae</taxon>
        <taxon>Corynespora</taxon>
    </lineage>
</organism>
<keyword evidence="3" id="KW-1185">Reference proteome</keyword>
<dbReference type="Proteomes" id="UP000240883">
    <property type="component" value="Unassembled WGS sequence"/>
</dbReference>
<evidence type="ECO:0000313" key="3">
    <source>
        <dbReference type="Proteomes" id="UP000240883"/>
    </source>
</evidence>
<reference evidence="2 3" key="1">
    <citation type="journal article" date="2018" name="Front. Microbiol.">
        <title>Genome-Wide Analysis of Corynespora cassiicola Leaf Fall Disease Putative Effectors.</title>
        <authorList>
            <person name="Lopez D."/>
            <person name="Ribeiro S."/>
            <person name="Label P."/>
            <person name="Fumanal B."/>
            <person name="Venisse J.S."/>
            <person name="Kohler A."/>
            <person name="de Oliveira R.R."/>
            <person name="Labutti K."/>
            <person name="Lipzen A."/>
            <person name="Lail K."/>
            <person name="Bauer D."/>
            <person name="Ohm R.A."/>
            <person name="Barry K.W."/>
            <person name="Spatafora J."/>
            <person name="Grigoriev I.V."/>
            <person name="Martin F.M."/>
            <person name="Pujade-Renaud V."/>
        </authorList>
    </citation>
    <scope>NUCLEOTIDE SEQUENCE [LARGE SCALE GENOMIC DNA]</scope>
    <source>
        <strain evidence="2 3">Philippines</strain>
    </source>
</reference>
<evidence type="ECO:0000313" key="2">
    <source>
        <dbReference type="EMBL" id="PSN65095.1"/>
    </source>
</evidence>
<dbReference type="Pfam" id="PF18566">
    <property type="entry name" value="Ldi"/>
    <property type="match status" value="1"/>
</dbReference>
<dbReference type="OrthoDB" id="9979195at2759"/>
<evidence type="ECO:0000259" key="1">
    <source>
        <dbReference type="Pfam" id="PF18566"/>
    </source>
</evidence>
<accession>A0A2T2NI34</accession>
<name>A0A2T2NI34_CORCC</name>
<gene>
    <name evidence="2" type="ORF">BS50DRAFT_622397</name>
</gene>
<feature type="domain" description="Linalool dehydratase/isomerase" evidence="1">
    <location>
        <begin position="59"/>
        <end position="404"/>
    </location>
</feature>
<protein>
    <recommendedName>
        <fullName evidence="1">Linalool dehydratase/isomerase domain-containing protein</fullName>
    </recommendedName>
</protein>
<dbReference type="InterPro" id="IPR041411">
    <property type="entry name" value="Ldi"/>
</dbReference>
<dbReference type="EMBL" id="KZ678137">
    <property type="protein sequence ID" value="PSN65095.1"/>
    <property type="molecule type" value="Genomic_DNA"/>
</dbReference>
<sequence>MPHQSFPTHIALDLSPYPKLTSAQAGHLRHFHNLSSAPDGQWPHMGAQDPDQAFLDAYRYQLATMLYASALTHFHRLPAMRSLFKKLMRQLIHKMLRNEVWGYWYLTSQSGIRVDPDIKELRRPWADPIVRENIMYSGHLLLMTSLYGTLFDEDEFEREGSITFRWDPMFWGMGGEKYEYDCGKLQRAILKQMEEAGWVGVCCEPNIIFVVCNQFPLLGVRYNDIKNGTNIVEGVLDKYWKALQEKKMIASDGLFADFLLVKQHVVKPPLGVGWTAWASAFMNAWNPQHVRENFERQAAGFITQAKGEITLQHPAVGTMIRSLAVEKNASTDDENIIAEARSKFLAATENKPPAVYMQPLFGYIVQWLSELGKVEELNSLLAYADRRFSPTWEKGGLYYPRNDQILDENADWTFVDPFSGNAAIGYARLNVENGQRKMYEQAWTKDDISRRAWVHGIDLSHGIDCLRGQWNEDMTTLVITLRPWEDKPVSVDFTVKNLAKGQWAVYEKGNLVNVYDVAAGGGVKVSSVVRPNEEVDFYVMTS</sequence>
<proteinExistence type="predicted"/>